<dbReference type="RefSeq" id="WP_212683152.1">
    <property type="nucleotide sequence ID" value="NZ_JAGSPM010000002.1"/>
</dbReference>
<comment type="caution">
    <text evidence="1">The sequence shown here is derived from an EMBL/GenBank/DDBJ whole genome shotgun (WGS) entry which is preliminary data.</text>
</comment>
<organism evidence="1 2">
    <name type="scientific">Undibacterium baiyunense</name>
    <dbReference type="NCBI Taxonomy" id="2828731"/>
    <lineage>
        <taxon>Bacteria</taxon>
        <taxon>Pseudomonadati</taxon>
        <taxon>Pseudomonadota</taxon>
        <taxon>Betaproteobacteria</taxon>
        <taxon>Burkholderiales</taxon>
        <taxon>Oxalobacteraceae</taxon>
        <taxon>Undibacterium</taxon>
    </lineage>
</organism>
<sequence length="102" mass="11911">MADKLEFKKSDIVNVLKHIEELVVSLDRITAAYHDVPREQWNEIVVEYFLESEGLMALSNCRTILSAPFSTELGDDDMDELERALVGVKYWSYREFCKRHNV</sequence>
<dbReference type="EMBL" id="JAGSPM010000002">
    <property type="protein sequence ID" value="MBR7745780.1"/>
    <property type="molecule type" value="Genomic_DNA"/>
</dbReference>
<evidence type="ECO:0000313" key="1">
    <source>
        <dbReference type="EMBL" id="MBR7745780.1"/>
    </source>
</evidence>
<evidence type="ECO:0000313" key="2">
    <source>
        <dbReference type="Proteomes" id="UP000680158"/>
    </source>
</evidence>
<dbReference type="Proteomes" id="UP000680158">
    <property type="component" value="Unassembled WGS sequence"/>
</dbReference>
<reference evidence="1 2" key="1">
    <citation type="submission" date="2021-04" db="EMBL/GenBank/DDBJ databases">
        <title>novel species isolated from subtropical streams in China.</title>
        <authorList>
            <person name="Lu H."/>
        </authorList>
    </citation>
    <scope>NUCLEOTIDE SEQUENCE [LARGE SCALE GENOMIC DNA]</scope>
    <source>
        <strain evidence="1 2">BYS107W</strain>
    </source>
</reference>
<dbReference type="AlphaFoldDB" id="A0A941DCM7"/>
<protein>
    <submittedName>
        <fullName evidence="1">Uncharacterized protein</fullName>
    </submittedName>
</protein>
<proteinExistence type="predicted"/>
<gene>
    <name evidence="1" type="ORF">KDM92_04255</name>
</gene>
<keyword evidence="2" id="KW-1185">Reference proteome</keyword>
<accession>A0A941DCM7</accession>
<name>A0A941DCM7_9BURK</name>